<dbReference type="Proteomes" id="UP000316770">
    <property type="component" value="Chromosome"/>
</dbReference>
<dbReference type="AlphaFoldDB" id="A0A518IUZ3"/>
<dbReference type="RefSeq" id="WP_145285836.1">
    <property type="nucleotide sequence ID" value="NZ_CP036318.1"/>
</dbReference>
<organism evidence="1 2">
    <name type="scientific">Rosistilla oblonga</name>
    <dbReference type="NCBI Taxonomy" id="2527990"/>
    <lineage>
        <taxon>Bacteria</taxon>
        <taxon>Pseudomonadati</taxon>
        <taxon>Planctomycetota</taxon>
        <taxon>Planctomycetia</taxon>
        <taxon>Pirellulales</taxon>
        <taxon>Pirellulaceae</taxon>
        <taxon>Rosistilla</taxon>
    </lineage>
</organism>
<sequence>MLSDRRPTNEGPIRGIVAARWGRARENRNDCRSLCAKSRPGYWTFKLPPLEAWGEAMRRLPETERSRLREPEFYEQLQAAILQRLAA</sequence>
<dbReference type="EMBL" id="CP036318">
    <property type="protein sequence ID" value="QDV56899.1"/>
    <property type="molecule type" value="Genomic_DNA"/>
</dbReference>
<keyword evidence="2" id="KW-1185">Reference proteome</keyword>
<evidence type="ECO:0000313" key="1">
    <source>
        <dbReference type="EMBL" id="QDV56899.1"/>
    </source>
</evidence>
<proteinExistence type="predicted"/>
<evidence type="ECO:0000313" key="2">
    <source>
        <dbReference type="Proteomes" id="UP000316770"/>
    </source>
</evidence>
<accession>A0A518IUZ3</accession>
<protein>
    <submittedName>
        <fullName evidence="1">Uncharacterized protein</fullName>
    </submittedName>
</protein>
<name>A0A518IUZ3_9BACT</name>
<gene>
    <name evidence="1" type="ORF">Mal33_29000</name>
</gene>
<reference evidence="1 2" key="1">
    <citation type="submission" date="2019-02" db="EMBL/GenBank/DDBJ databases">
        <title>Deep-cultivation of Planctomycetes and their phenomic and genomic characterization uncovers novel biology.</title>
        <authorList>
            <person name="Wiegand S."/>
            <person name="Jogler M."/>
            <person name="Boedeker C."/>
            <person name="Pinto D."/>
            <person name="Vollmers J."/>
            <person name="Rivas-Marin E."/>
            <person name="Kohn T."/>
            <person name="Peeters S.H."/>
            <person name="Heuer A."/>
            <person name="Rast P."/>
            <person name="Oberbeckmann S."/>
            <person name="Bunk B."/>
            <person name="Jeske O."/>
            <person name="Meyerdierks A."/>
            <person name="Storesund J.E."/>
            <person name="Kallscheuer N."/>
            <person name="Luecker S."/>
            <person name="Lage O.M."/>
            <person name="Pohl T."/>
            <person name="Merkel B.J."/>
            <person name="Hornburger P."/>
            <person name="Mueller R.-W."/>
            <person name="Bruemmer F."/>
            <person name="Labrenz M."/>
            <person name="Spormann A.M."/>
            <person name="Op den Camp H."/>
            <person name="Overmann J."/>
            <person name="Amann R."/>
            <person name="Jetten M.S.M."/>
            <person name="Mascher T."/>
            <person name="Medema M.H."/>
            <person name="Devos D.P."/>
            <person name="Kaster A.-K."/>
            <person name="Ovreas L."/>
            <person name="Rohde M."/>
            <person name="Galperin M.Y."/>
            <person name="Jogler C."/>
        </authorList>
    </citation>
    <scope>NUCLEOTIDE SEQUENCE [LARGE SCALE GENOMIC DNA]</scope>
    <source>
        <strain evidence="1 2">Mal33</strain>
    </source>
</reference>